<dbReference type="GO" id="GO:0015627">
    <property type="term" value="C:type II protein secretion system complex"/>
    <property type="evidence" value="ECO:0007669"/>
    <property type="project" value="TreeGrafter"/>
</dbReference>
<feature type="domain" description="Helix-hairpin-helix DNA-binding motif class 1" evidence="3">
    <location>
        <begin position="30"/>
        <end position="49"/>
    </location>
</feature>
<keyword evidence="2" id="KW-0732">Signal</keyword>
<dbReference type="GO" id="GO:0015628">
    <property type="term" value="P:protein secretion by the type II secretion system"/>
    <property type="evidence" value="ECO:0007669"/>
    <property type="project" value="TreeGrafter"/>
</dbReference>
<dbReference type="Proteomes" id="UP000311008">
    <property type="component" value="Chromosome"/>
</dbReference>
<sequence>MKKTLIAYLMYFMWLPAAFAGVDINTASQAELETLNGIGPAKAQAIMEYRKKNGGFKSVDELDQVPGIGQATLANLKKDVSVSGKKPMATETTKADKLIDKKKPL</sequence>
<dbReference type="PANTHER" id="PTHR21180">
    <property type="entry name" value="ENDONUCLEASE/EXONUCLEASE/PHOSPHATASE FAMILY DOMAIN-CONTAINING PROTEIN 1"/>
    <property type="match status" value="1"/>
</dbReference>
<dbReference type="EMBL" id="CP040946">
    <property type="protein sequence ID" value="QDC44166.1"/>
    <property type="molecule type" value="Genomic_DNA"/>
</dbReference>
<dbReference type="Gene3D" id="1.10.150.280">
    <property type="entry name" value="AF1531-like domain"/>
    <property type="match status" value="1"/>
</dbReference>
<dbReference type="RefSeq" id="WP_140003499.1">
    <property type="nucleotide sequence ID" value="NZ_CP040946.1"/>
</dbReference>
<dbReference type="AlphaFoldDB" id="A0A5B8CSW3"/>
<evidence type="ECO:0000313" key="5">
    <source>
        <dbReference type="Proteomes" id="UP000311008"/>
    </source>
</evidence>
<evidence type="ECO:0000256" key="1">
    <source>
        <dbReference type="SAM" id="MobiDB-lite"/>
    </source>
</evidence>
<dbReference type="OrthoDB" id="8687931at2"/>
<dbReference type="InterPro" id="IPR004509">
    <property type="entry name" value="Competence_ComEA_HhH"/>
</dbReference>
<feature type="region of interest" description="Disordered" evidence="1">
    <location>
        <begin position="83"/>
        <end position="105"/>
    </location>
</feature>
<evidence type="ECO:0000259" key="3">
    <source>
        <dbReference type="SMART" id="SM00278"/>
    </source>
</evidence>
<dbReference type="GO" id="GO:0003677">
    <property type="term" value="F:DNA binding"/>
    <property type="evidence" value="ECO:0007669"/>
    <property type="project" value="InterPro"/>
</dbReference>
<dbReference type="PANTHER" id="PTHR21180:SF32">
    <property type="entry name" value="ENDONUCLEASE_EXONUCLEASE_PHOSPHATASE FAMILY DOMAIN-CONTAINING PROTEIN 1"/>
    <property type="match status" value="1"/>
</dbReference>
<keyword evidence="5" id="KW-1185">Reference proteome</keyword>
<gene>
    <name evidence="4" type="ORF">FIU01_06295</name>
</gene>
<dbReference type="Pfam" id="PF12836">
    <property type="entry name" value="HHH_3"/>
    <property type="match status" value="1"/>
</dbReference>
<feature type="signal peptide" evidence="2">
    <location>
        <begin position="1"/>
        <end position="20"/>
    </location>
</feature>
<dbReference type="KEGG" id="mmec:FIU01_06295"/>
<dbReference type="SUPFAM" id="SSF47781">
    <property type="entry name" value="RuvA domain 2-like"/>
    <property type="match status" value="1"/>
</dbReference>
<organism evidence="4 5">
    <name type="scientific">Methylophilus medardicus</name>
    <dbReference type="NCBI Taxonomy" id="2588534"/>
    <lineage>
        <taxon>Bacteria</taxon>
        <taxon>Pseudomonadati</taxon>
        <taxon>Pseudomonadota</taxon>
        <taxon>Betaproteobacteria</taxon>
        <taxon>Nitrosomonadales</taxon>
        <taxon>Methylophilaceae</taxon>
        <taxon>Methylophilus</taxon>
    </lineage>
</organism>
<proteinExistence type="predicted"/>
<dbReference type="GO" id="GO:0006281">
    <property type="term" value="P:DNA repair"/>
    <property type="evidence" value="ECO:0007669"/>
    <property type="project" value="InterPro"/>
</dbReference>
<accession>A0A5B8CSW3</accession>
<dbReference type="InterPro" id="IPR010994">
    <property type="entry name" value="RuvA_2-like"/>
</dbReference>
<dbReference type="NCBIfam" id="TIGR00426">
    <property type="entry name" value="competence protein ComEA helix-hairpin-helix repeat region"/>
    <property type="match status" value="1"/>
</dbReference>
<protein>
    <submittedName>
        <fullName evidence="4">Helix-hairpin-helix domain-containing protein</fullName>
    </submittedName>
</protein>
<reference evidence="5" key="1">
    <citation type="journal article" date="2019" name="ISME J.">
        <title>Evolution in action: habitat transition from sediment to the pelagial leads to genome streamlining in Methylophilaceae.</title>
        <authorList>
            <person name="Salcher M."/>
            <person name="Schaefle D."/>
            <person name="Kaspar M."/>
            <person name="Neuenschwander S.M."/>
            <person name="Ghai R."/>
        </authorList>
    </citation>
    <scope>NUCLEOTIDE SEQUENCE [LARGE SCALE GENOMIC DNA]</scope>
    <source>
        <strain evidence="5">MMS-M-51</strain>
    </source>
</reference>
<feature type="compositionally biased region" description="Basic and acidic residues" evidence="1">
    <location>
        <begin position="93"/>
        <end position="105"/>
    </location>
</feature>
<dbReference type="SMART" id="SM00278">
    <property type="entry name" value="HhH1"/>
    <property type="match status" value="2"/>
</dbReference>
<dbReference type="InterPro" id="IPR003583">
    <property type="entry name" value="Hlx-hairpin-Hlx_DNA-bd_motif"/>
</dbReference>
<feature type="domain" description="Helix-hairpin-helix DNA-binding motif class 1" evidence="3">
    <location>
        <begin position="60"/>
        <end position="79"/>
    </location>
</feature>
<evidence type="ECO:0000256" key="2">
    <source>
        <dbReference type="SAM" id="SignalP"/>
    </source>
</evidence>
<evidence type="ECO:0000313" key="4">
    <source>
        <dbReference type="EMBL" id="QDC44166.1"/>
    </source>
</evidence>
<name>A0A5B8CSW3_9PROT</name>
<dbReference type="InterPro" id="IPR051675">
    <property type="entry name" value="Endo/Exo/Phosphatase_dom_1"/>
</dbReference>
<feature type="chain" id="PRO_5022794288" evidence="2">
    <location>
        <begin position="21"/>
        <end position="105"/>
    </location>
</feature>